<evidence type="ECO:0000256" key="2">
    <source>
        <dbReference type="ARBA" id="ARBA00022729"/>
    </source>
</evidence>
<keyword evidence="2 3" id="KW-0732">Signal</keyword>
<dbReference type="GO" id="GO:0050821">
    <property type="term" value="P:protein stabilization"/>
    <property type="evidence" value="ECO:0007669"/>
    <property type="project" value="TreeGrafter"/>
</dbReference>
<evidence type="ECO:0000313" key="4">
    <source>
        <dbReference type="EMBL" id="MBB3703193.1"/>
    </source>
</evidence>
<dbReference type="SUPFAM" id="SSF111384">
    <property type="entry name" value="OmpH-like"/>
    <property type="match status" value="1"/>
</dbReference>
<evidence type="ECO:0000256" key="1">
    <source>
        <dbReference type="ARBA" id="ARBA00009091"/>
    </source>
</evidence>
<proteinExistence type="inferred from homology"/>
<dbReference type="GO" id="GO:0051082">
    <property type="term" value="F:unfolded protein binding"/>
    <property type="evidence" value="ECO:0007669"/>
    <property type="project" value="InterPro"/>
</dbReference>
<reference evidence="4 5" key="1">
    <citation type="submission" date="2020-08" db="EMBL/GenBank/DDBJ databases">
        <title>Genomic Encyclopedia of Type Strains, Phase IV (KMG-IV): sequencing the most valuable type-strain genomes for metagenomic binning, comparative biology and taxonomic classification.</title>
        <authorList>
            <person name="Goeker M."/>
        </authorList>
    </citation>
    <scope>NUCLEOTIDE SEQUENCE [LARGE SCALE GENOMIC DNA]</scope>
    <source>
        <strain evidence="4 5">DSM 22548</strain>
    </source>
</reference>
<comment type="caution">
    <text evidence="4">The sequence shown here is derived from an EMBL/GenBank/DDBJ whole genome shotgun (WGS) entry which is preliminary data.</text>
</comment>
<sequence>MKYATLMLAALTLMATSCNNKNKSTQPKENGLAKVSTQETKGGNIAYVELDSFATKYQYCIDQTEALKQKQTSYQQKLQSEENALTNLASTVQRNAQKGVYKSEEEYKRAMASGQQKQQTYMQHQQQYSAAMEKATSEYYEEFHRRVKEYLKEYNKDGRYAMILTNSAATSNILYAEPSLNITDEVIEGLNKQYKK</sequence>
<dbReference type="SMART" id="SM00935">
    <property type="entry name" value="OmpH"/>
    <property type="match status" value="1"/>
</dbReference>
<comment type="similarity">
    <text evidence="1">Belongs to the Skp family.</text>
</comment>
<feature type="signal peptide" evidence="3">
    <location>
        <begin position="1"/>
        <end position="20"/>
    </location>
</feature>
<evidence type="ECO:0000313" key="5">
    <source>
        <dbReference type="Proteomes" id="UP000541425"/>
    </source>
</evidence>
<gene>
    <name evidence="4" type="ORF">FHS60_001671</name>
</gene>
<dbReference type="EMBL" id="JACICA010000008">
    <property type="protein sequence ID" value="MBB3703193.1"/>
    <property type="molecule type" value="Genomic_DNA"/>
</dbReference>
<dbReference type="PROSITE" id="PS51257">
    <property type="entry name" value="PROKAR_LIPOPROTEIN"/>
    <property type="match status" value="1"/>
</dbReference>
<dbReference type="Pfam" id="PF03938">
    <property type="entry name" value="OmpH"/>
    <property type="match status" value="1"/>
</dbReference>
<dbReference type="Gene3D" id="3.30.910.20">
    <property type="entry name" value="Skp domain"/>
    <property type="match status" value="1"/>
</dbReference>
<dbReference type="Proteomes" id="UP000541425">
    <property type="component" value="Unassembled WGS sequence"/>
</dbReference>
<dbReference type="InterPro" id="IPR005632">
    <property type="entry name" value="Chaperone_Skp"/>
</dbReference>
<feature type="chain" id="PRO_5030992715" evidence="3">
    <location>
        <begin position="21"/>
        <end position="196"/>
    </location>
</feature>
<protein>
    <submittedName>
        <fullName evidence="4">Outer membrane protein</fullName>
    </submittedName>
</protein>
<dbReference type="GO" id="GO:0005829">
    <property type="term" value="C:cytosol"/>
    <property type="evidence" value="ECO:0007669"/>
    <property type="project" value="TreeGrafter"/>
</dbReference>
<organism evidence="4 5">
    <name type="scientific">Alloprevotella rava</name>
    <dbReference type="NCBI Taxonomy" id="671218"/>
    <lineage>
        <taxon>Bacteria</taxon>
        <taxon>Pseudomonadati</taxon>
        <taxon>Bacteroidota</taxon>
        <taxon>Bacteroidia</taxon>
        <taxon>Bacteroidales</taxon>
        <taxon>Prevotellaceae</taxon>
        <taxon>Alloprevotella</taxon>
    </lineage>
</organism>
<dbReference type="AlphaFoldDB" id="A0A7W5XY58"/>
<dbReference type="PANTHER" id="PTHR35089:SF1">
    <property type="entry name" value="CHAPERONE PROTEIN SKP"/>
    <property type="match status" value="1"/>
</dbReference>
<dbReference type="InterPro" id="IPR024930">
    <property type="entry name" value="Skp_dom_sf"/>
</dbReference>
<accession>A0A7W5XY58</accession>
<dbReference type="PANTHER" id="PTHR35089">
    <property type="entry name" value="CHAPERONE PROTEIN SKP"/>
    <property type="match status" value="1"/>
</dbReference>
<dbReference type="RefSeq" id="WP_183697310.1">
    <property type="nucleotide sequence ID" value="NZ_JACICA010000008.1"/>
</dbReference>
<evidence type="ECO:0000256" key="3">
    <source>
        <dbReference type="SAM" id="SignalP"/>
    </source>
</evidence>
<name>A0A7W5XY58_9BACT</name>